<protein>
    <submittedName>
        <fullName evidence="4">Type VI secretion protein</fullName>
    </submittedName>
</protein>
<feature type="domain" description="TssC1 C-terminal" evidence="3">
    <location>
        <begin position="441"/>
        <end position="551"/>
    </location>
</feature>
<dbReference type="NCBIfam" id="TIGR03355">
    <property type="entry name" value="VI_chp_2"/>
    <property type="match status" value="1"/>
</dbReference>
<feature type="compositionally biased region" description="Pro residues" evidence="1">
    <location>
        <begin position="21"/>
        <end position="61"/>
    </location>
</feature>
<reference evidence="5" key="1">
    <citation type="journal article" date="2019" name="Int. J. Syst. Evol. Microbiol.">
        <title>The Global Catalogue of Microorganisms (GCM) 10K type strain sequencing project: providing services to taxonomists for standard genome sequencing and annotation.</title>
        <authorList>
            <consortium name="The Broad Institute Genomics Platform"/>
            <consortium name="The Broad Institute Genome Sequencing Center for Infectious Disease"/>
            <person name="Wu L."/>
            <person name="Ma J."/>
        </authorList>
    </citation>
    <scope>NUCLEOTIDE SEQUENCE [LARGE SCALE GENOMIC DNA]</scope>
    <source>
        <strain evidence="5">NBRC 112502</strain>
    </source>
</reference>
<dbReference type="EMBL" id="BSOS01000006">
    <property type="protein sequence ID" value="GLR65652.1"/>
    <property type="molecule type" value="Genomic_DNA"/>
</dbReference>
<evidence type="ECO:0000259" key="3">
    <source>
        <dbReference type="Pfam" id="PF18945"/>
    </source>
</evidence>
<dbReference type="Proteomes" id="UP001156641">
    <property type="component" value="Unassembled WGS sequence"/>
</dbReference>
<organism evidence="4 5">
    <name type="scientific">Acidocella aquatica</name>
    <dbReference type="NCBI Taxonomy" id="1922313"/>
    <lineage>
        <taxon>Bacteria</taxon>
        <taxon>Pseudomonadati</taxon>
        <taxon>Pseudomonadota</taxon>
        <taxon>Alphaproteobacteria</taxon>
        <taxon>Acetobacterales</taxon>
        <taxon>Acidocellaceae</taxon>
        <taxon>Acidocella</taxon>
    </lineage>
</organism>
<sequence length="557" mass="59790">MTSDDEDPDATIIRVVARTTPAPPTPAPATAAPPSPPPQAPPTEEPAATEPPAPPPPPLPPLREAVLRGAYFTSAHAETAERLASLIAGQADTLHAWFGSAAASSLARDPATLIALLTRDIAAIDTLISRQLDSILHHPRLRRLEGSWRGLAWLTSRLNITGRTKLRILNVSWAEICRDLERAAEFDQSQLFRSIYEDEFGIAGGEPYGLLIADHEVRHRPGPGALTDDISALTSLASVAAAAFAPIVVGASPALLGVDEFAELSGVADPASVLSSAEYQRWKRLSTLEDARFLAVALPRTLARLPWEEALDRHRGFRYRETILTASDRVFSNAGYLVAACVIRAFEDYSWPADMRGYDIDRLGGGIIEDLPEPWFTTDPPGGLDRPAVELMLTDRQERALVAAGLLPVSSLPFGGQALVGAARSLQAAATRYAGPNAAAAAANAQLSAQLNSMVCVSRFAHYVKIMGRDMVGSLKTSSEIQRILQNWLMQFANANTSAGPETMARYPLRSAAVTVTESPGKPGVFGCIVQLQPHFQLDDVTASFRLMTELSAPGKH</sequence>
<gene>
    <name evidence="4" type="primary">impD</name>
    <name evidence="4" type="ORF">GCM10010909_03300</name>
</gene>
<name>A0ABQ6A2X1_9PROT</name>
<feature type="region of interest" description="Disordered" evidence="1">
    <location>
        <begin position="1"/>
        <end position="62"/>
    </location>
</feature>
<accession>A0ABQ6A2X1</accession>
<comment type="caution">
    <text evidence="4">The sequence shown here is derived from an EMBL/GenBank/DDBJ whole genome shotgun (WGS) entry which is preliminary data.</text>
</comment>
<dbReference type="Pfam" id="PF05943">
    <property type="entry name" value="VipB"/>
    <property type="match status" value="1"/>
</dbReference>
<feature type="domain" description="TssC1 N-terminal" evidence="2">
    <location>
        <begin position="119"/>
        <end position="427"/>
    </location>
</feature>
<dbReference type="InterPro" id="IPR044032">
    <property type="entry name" value="TssC1_C"/>
</dbReference>
<evidence type="ECO:0000256" key="1">
    <source>
        <dbReference type="SAM" id="MobiDB-lite"/>
    </source>
</evidence>
<dbReference type="Pfam" id="PF18945">
    <property type="entry name" value="VipB_2"/>
    <property type="match status" value="1"/>
</dbReference>
<dbReference type="InterPro" id="IPR010269">
    <property type="entry name" value="T6SS_TssC-like"/>
</dbReference>
<evidence type="ECO:0000313" key="5">
    <source>
        <dbReference type="Proteomes" id="UP001156641"/>
    </source>
</evidence>
<dbReference type="InterPro" id="IPR044031">
    <property type="entry name" value="TssC1_N"/>
</dbReference>
<evidence type="ECO:0000259" key="2">
    <source>
        <dbReference type="Pfam" id="PF05943"/>
    </source>
</evidence>
<keyword evidence="5" id="KW-1185">Reference proteome</keyword>
<dbReference type="PANTHER" id="PTHR35565:SF3">
    <property type="entry name" value="TYPE VI SECRETION SYSTEM SHEATH PROTEIN TSSC1"/>
    <property type="match status" value="1"/>
</dbReference>
<dbReference type="PANTHER" id="PTHR35565">
    <property type="entry name" value="CYTOPLASMIC PROTEIN-RELATED"/>
    <property type="match status" value="1"/>
</dbReference>
<proteinExistence type="predicted"/>
<dbReference type="RefSeq" id="WP_284256164.1">
    <property type="nucleotide sequence ID" value="NZ_BSOS01000006.1"/>
</dbReference>
<evidence type="ECO:0000313" key="4">
    <source>
        <dbReference type="EMBL" id="GLR65652.1"/>
    </source>
</evidence>